<evidence type="ECO:0000259" key="3">
    <source>
        <dbReference type="Pfam" id="PF13559"/>
    </source>
</evidence>
<gene>
    <name evidence="4" type="ORF">I7X12_17825</name>
</gene>
<protein>
    <submittedName>
        <fullName evidence="4">DUF4129 domain-containing protein</fullName>
    </submittedName>
</protein>
<proteinExistence type="predicted"/>
<evidence type="ECO:0000256" key="2">
    <source>
        <dbReference type="SAM" id="Phobius"/>
    </source>
</evidence>
<dbReference type="EMBL" id="CP065856">
    <property type="protein sequence ID" value="QPV62567.1"/>
    <property type="molecule type" value="Genomic_DNA"/>
</dbReference>
<feature type="transmembrane region" description="Helical" evidence="2">
    <location>
        <begin position="23"/>
        <end position="43"/>
    </location>
</feature>
<organism evidence="4 5">
    <name type="scientific">Halosimplex litoreum</name>
    <dbReference type="NCBI Taxonomy" id="1198301"/>
    <lineage>
        <taxon>Archaea</taxon>
        <taxon>Methanobacteriati</taxon>
        <taxon>Methanobacteriota</taxon>
        <taxon>Stenosarchaea group</taxon>
        <taxon>Halobacteria</taxon>
        <taxon>Halobacteriales</taxon>
        <taxon>Haloarculaceae</taxon>
        <taxon>Halosimplex</taxon>
    </lineage>
</organism>
<feature type="compositionally biased region" description="Basic and acidic residues" evidence="1">
    <location>
        <begin position="677"/>
        <end position="707"/>
    </location>
</feature>
<dbReference type="KEGG" id="hlt:I7X12_17825"/>
<reference evidence="4 5" key="1">
    <citation type="submission" date="2020-12" db="EMBL/GenBank/DDBJ databases">
        <title>Halosimplex halophilum sp. nov. and Halosimplex salinum sp. nov., two new members of the genus Halosimplex.</title>
        <authorList>
            <person name="Cui H.L."/>
        </authorList>
    </citation>
    <scope>NUCLEOTIDE SEQUENCE [LARGE SCALE GENOMIC DNA]</scope>
    <source>
        <strain evidence="4 5">YGH94</strain>
    </source>
</reference>
<feature type="transmembrane region" description="Helical" evidence="2">
    <location>
        <begin position="387"/>
        <end position="412"/>
    </location>
</feature>
<feature type="region of interest" description="Disordered" evidence="1">
    <location>
        <begin position="44"/>
        <end position="98"/>
    </location>
</feature>
<dbReference type="OrthoDB" id="206550at2157"/>
<feature type="transmembrane region" description="Helical" evidence="2">
    <location>
        <begin position="424"/>
        <end position="447"/>
    </location>
</feature>
<evidence type="ECO:0000256" key="1">
    <source>
        <dbReference type="SAM" id="MobiDB-lite"/>
    </source>
</evidence>
<dbReference type="Proteomes" id="UP000595001">
    <property type="component" value="Chromosome"/>
</dbReference>
<evidence type="ECO:0000313" key="4">
    <source>
        <dbReference type="EMBL" id="QPV62567.1"/>
    </source>
</evidence>
<keyword evidence="2" id="KW-1133">Transmembrane helix</keyword>
<sequence>MSESEPTDGTGRGEAAGVDRRQAALVGLCLIGLVVAAFVAPVSPDGGGFDPGRESNDDGGGGRDGGGSGGGNGGGEDDGDGVEEPLPIPGDDGAPIERGCGVVVEDDPVPGDVVSVRVYDDLRPAPDVSVWFGDRFVGRTDRAGRVDGRVPYTRQLNVTVRLPGEDCEFFRPPTDDEGDGPVELSVGAGARSVDRVGWAAVGAHRGAHGVGPNSGVRQRTGDGNDTGGYAVDGAVNVSVVGDPYPGTNVTVRAAIEGIPVGRAAVTVGGERVGRTTAEGRYELAVPADAAELSVTVERGDFSGSRTIDVWELEAAIVPQEGLPVPGEPALVAAAAGPDPATDARVAIDGSRLGSTDRNGTVALVLPADPRGTVVVETDRQSATVPLWTAYASTMLGGGLVLFGGIVATGAAARVRDRTAARRIATWWVALVALFVGFAVGEGVGLLATGTLVGLVAAVRHRRAVAAGGRTVAERSSGFTAWTRRAALAVADGVAAGLDRLAALLGRLASRVADLPLSLRAIAARLWGWFRALPGRVRRWIAVRLASARLTVRRVAAALLAAGLLAALTRLFGPLGFLGGLVALWIAAVAYRRLTREVPDTDDGASEGGRSAVATGPSATGDDGGRRKRRSIRALWRRFAKRVRPRRWRQSTPGEVSRAAIERGLPERPVRALTDAFREVEYGDRPAGDRGDRAREAFESIDREREREREEDEP</sequence>
<dbReference type="Pfam" id="PF13559">
    <property type="entry name" value="DUF4129"/>
    <property type="match status" value="1"/>
</dbReference>
<feature type="region of interest" description="Disordered" evidence="1">
    <location>
        <begin position="677"/>
        <end position="713"/>
    </location>
</feature>
<feature type="domain" description="Protein-glutamine gamma-glutamyltransferase-like C-terminal" evidence="3">
    <location>
        <begin position="632"/>
        <end position="694"/>
    </location>
</feature>
<accession>A0A7T3FXU4</accession>
<dbReference type="AlphaFoldDB" id="A0A7T3FXU4"/>
<dbReference type="RefSeq" id="WP_198061367.1">
    <property type="nucleotide sequence ID" value="NZ_CP065856.1"/>
</dbReference>
<keyword evidence="2" id="KW-0472">Membrane</keyword>
<feature type="compositionally biased region" description="Gly residues" evidence="1">
    <location>
        <begin position="58"/>
        <end position="74"/>
    </location>
</feature>
<name>A0A7T3FXU4_9EURY</name>
<feature type="transmembrane region" description="Helical" evidence="2">
    <location>
        <begin position="573"/>
        <end position="590"/>
    </location>
</feature>
<evidence type="ECO:0000313" key="5">
    <source>
        <dbReference type="Proteomes" id="UP000595001"/>
    </source>
</evidence>
<dbReference type="InterPro" id="IPR025403">
    <property type="entry name" value="TgpA-like_C"/>
</dbReference>
<dbReference type="GeneID" id="60590392"/>
<feature type="region of interest" description="Disordered" evidence="1">
    <location>
        <begin position="598"/>
        <end position="627"/>
    </location>
</feature>
<keyword evidence="5" id="KW-1185">Reference proteome</keyword>
<keyword evidence="2" id="KW-0812">Transmembrane</keyword>